<keyword evidence="2" id="KW-0472">Membrane</keyword>
<proteinExistence type="predicted"/>
<dbReference type="AlphaFoldDB" id="A0AAE0MIH5"/>
<keyword evidence="3" id="KW-0732">Signal</keyword>
<feature type="compositionally biased region" description="Polar residues" evidence="1">
    <location>
        <begin position="187"/>
        <end position="196"/>
    </location>
</feature>
<feature type="chain" id="PRO_5041975731" evidence="3">
    <location>
        <begin position="23"/>
        <end position="242"/>
    </location>
</feature>
<comment type="caution">
    <text evidence="4">The sequence shown here is derived from an EMBL/GenBank/DDBJ whole genome shotgun (WGS) entry which is preliminary data.</text>
</comment>
<feature type="transmembrane region" description="Helical" evidence="2">
    <location>
        <begin position="214"/>
        <end position="239"/>
    </location>
</feature>
<reference evidence="4" key="1">
    <citation type="journal article" date="2023" name="Mol. Phylogenet. Evol.">
        <title>Genome-scale phylogeny and comparative genomics of the fungal order Sordariales.</title>
        <authorList>
            <person name="Hensen N."/>
            <person name="Bonometti L."/>
            <person name="Westerberg I."/>
            <person name="Brannstrom I.O."/>
            <person name="Guillou S."/>
            <person name="Cros-Aarteil S."/>
            <person name="Calhoun S."/>
            <person name="Haridas S."/>
            <person name="Kuo A."/>
            <person name="Mondo S."/>
            <person name="Pangilinan J."/>
            <person name="Riley R."/>
            <person name="LaButti K."/>
            <person name="Andreopoulos B."/>
            <person name="Lipzen A."/>
            <person name="Chen C."/>
            <person name="Yan M."/>
            <person name="Daum C."/>
            <person name="Ng V."/>
            <person name="Clum A."/>
            <person name="Steindorff A."/>
            <person name="Ohm R.A."/>
            <person name="Martin F."/>
            <person name="Silar P."/>
            <person name="Natvig D.O."/>
            <person name="Lalanne C."/>
            <person name="Gautier V."/>
            <person name="Ament-Velasquez S.L."/>
            <person name="Kruys A."/>
            <person name="Hutchinson M.I."/>
            <person name="Powell A.J."/>
            <person name="Barry K."/>
            <person name="Miller A.N."/>
            <person name="Grigoriev I.V."/>
            <person name="Debuchy R."/>
            <person name="Gladieux P."/>
            <person name="Hiltunen Thoren M."/>
            <person name="Johannesson H."/>
        </authorList>
    </citation>
    <scope>NUCLEOTIDE SEQUENCE</scope>
    <source>
        <strain evidence="4">SMH4131-1</strain>
    </source>
</reference>
<name>A0AAE0MIH5_9PEZI</name>
<evidence type="ECO:0000313" key="4">
    <source>
        <dbReference type="EMBL" id="KAK3332898.1"/>
    </source>
</evidence>
<feature type="region of interest" description="Disordered" evidence="1">
    <location>
        <begin position="182"/>
        <end position="206"/>
    </location>
</feature>
<organism evidence="4 5">
    <name type="scientific">Cercophora scortea</name>
    <dbReference type="NCBI Taxonomy" id="314031"/>
    <lineage>
        <taxon>Eukaryota</taxon>
        <taxon>Fungi</taxon>
        <taxon>Dikarya</taxon>
        <taxon>Ascomycota</taxon>
        <taxon>Pezizomycotina</taxon>
        <taxon>Sordariomycetes</taxon>
        <taxon>Sordariomycetidae</taxon>
        <taxon>Sordariales</taxon>
        <taxon>Lasiosphaeriaceae</taxon>
        <taxon>Cercophora</taxon>
    </lineage>
</organism>
<dbReference type="Proteomes" id="UP001286456">
    <property type="component" value="Unassembled WGS sequence"/>
</dbReference>
<accession>A0AAE0MIH5</accession>
<protein>
    <submittedName>
        <fullName evidence="4">Uncharacterized protein</fullName>
    </submittedName>
</protein>
<gene>
    <name evidence="4" type="ORF">B0T19DRAFT_416720</name>
</gene>
<sequence>MKFEPSILLCLVLPSLATTLEAAHSQQCYGPQKETGQAWGLPCDPDQAVTVCCDADDFCLSNGLCLTGGSNSSGTFKYHGCTDPDWPWPCRRYCDDASSDNTELVLCEGDRYCCGKDLSCCSGKSGTFSIPVFTDVRRPGASTALLAPSSEITSTMTQVIQVTPTTSTQTLEVTRNAVESAVPTPTPTLVDSSPGSTEAPVETTRGGLTRDQQIAIGIGISLGVPSMIATVWLCCLRVFRGH</sequence>
<evidence type="ECO:0000256" key="1">
    <source>
        <dbReference type="SAM" id="MobiDB-lite"/>
    </source>
</evidence>
<evidence type="ECO:0000256" key="2">
    <source>
        <dbReference type="SAM" id="Phobius"/>
    </source>
</evidence>
<feature type="signal peptide" evidence="3">
    <location>
        <begin position="1"/>
        <end position="22"/>
    </location>
</feature>
<dbReference type="EMBL" id="JAUEPO010000002">
    <property type="protein sequence ID" value="KAK3332898.1"/>
    <property type="molecule type" value="Genomic_DNA"/>
</dbReference>
<evidence type="ECO:0000256" key="3">
    <source>
        <dbReference type="SAM" id="SignalP"/>
    </source>
</evidence>
<keyword evidence="2" id="KW-1133">Transmembrane helix</keyword>
<keyword evidence="5" id="KW-1185">Reference proteome</keyword>
<evidence type="ECO:0000313" key="5">
    <source>
        <dbReference type="Proteomes" id="UP001286456"/>
    </source>
</evidence>
<reference evidence="4" key="2">
    <citation type="submission" date="2023-06" db="EMBL/GenBank/DDBJ databases">
        <authorList>
            <consortium name="Lawrence Berkeley National Laboratory"/>
            <person name="Haridas S."/>
            <person name="Hensen N."/>
            <person name="Bonometti L."/>
            <person name="Westerberg I."/>
            <person name="Brannstrom I.O."/>
            <person name="Guillou S."/>
            <person name="Cros-Aarteil S."/>
            <person name="Calhoun S."/>
            <person name="Kuo A."/>
            <person name="Mondo S."/>
            <person name="Pangilinan J."/>
            <person name="Riley R."/>
            <person name="Labutti K."/>
            <person name="Andreopoulos B."/>
            <person name="Lipzen A."/>
            <person name="Chen C."/>
            <person name="Yanf M."/>
            <person name="Daum C."/>
            <person name="Ng V."/>
            <person name="Clum A."/>
            <person name="Steindorff A."/>
            <person name="Ohm R."/>
            <person name="Martin F."/>
            <person name="Silar P."/>
            <person name="Natvig D."/>
            <person name="Lalanne C."/>
            <person name="Gautier V."/>
            <person name="Ament-Velasquez S.L."/>
            <person name="Kruys A."/>
            <person name="Hutchinson M.I."/>
            <person name="Powell A.J."/>
            <person name="Barry K."/>
            <person name="Miller A.N."/>
            <person name="Grigoriev I.V."/>
            <person name="Debuchy R."/>
            <person name="Gladieux P."/>
            <person name="Thoren M.H."/>
            <person name="Johannesson H."/>
        </authorList>
    </citation>
    <scope>NUCLEOTIDE SEQUENCE</scope>
    <source>
        <strain evidence="4">SMH4131-1</strain>
    </source>
</reference>
<keyword evidence="2" id="KW-0812">Transmembrane</keyword>